<dbReference type="Gene3D" id="1.20.120.450">
    <property type="entry name" value="dinb family like domain"/>
    <property type="match status" value="1"/>
</dbReference>
<evidence type="ECO:0000259" key="1">
    <source>
        <dbReference type="Pfam" id="PF12867"/>
    </source>
</evidence>
<dbReference type="RefSeq" id="WP_160040692.1">
    <property type="nucleotide sequence ID" value="NZ_BORQ01000001.1"/>
</dbReference>
<dbReference type="InterPro" id="IPR024775">
    <property type="entry name" value="DinB-like"/>
</dbReference>
<dbReference type="Pfam" id="PF12867">
    <property type="entry name" value="DinB_2"/>
    <property type="match status" value="1"/>
</dbReference>
<evidence type="ECO:0000313" key="2">
    <source>
        <dbReference type="EMBL" id="GIO30470.1"/>
    </source>
</evidence>
<gene>
    <name evidence="2" type="ORF">J2TS6_16110</name>
</gene>
<accession>A0A919XH68</accession>
<sequence length="169" mass="19477">MNGAMLIETYKTGLERYSLIQLRHQSAPEVWSLGQMLDHLILASLDYFDKVELCAAEGEEQWLGKTEAGERLFELGGFPPVKIRLPDGPENNPSNSESKEDLLRGLDQVLQKMKAWEGRIDSINPRRKVKHDGFGWLNAREWFELNDMHLRHHLRQKKELEQKAGCANP</sequence>
<keyword evidence="3" id="KW-1185">Reference proteome</keyword>
<comment type="caution">
    <text evidence="2">The sequence shown here is derived from an EMBL/GenBank/DDBJ whole genome shotgun (WGS) entry which is preliminary data.</text>
</comment>
<dbReference type="InterPro" id="IPR034660">
    <property type="entry name" value="DinB/YfiT-like"/>
</dbReference>
<feature type="domain" description="DinB-like" evidence="1">
    <location>
        <begin position="18"/>
        <end position="156"/>
    </location>
</feature>
<dbReference type="SUPFAM" id="SSF109854">
    <property type="entry name" value="DinB/YfiT-like putative metalloenzymes"/>
    <property type="match status" value="1"/>
</dbReference>
<organism evidence="2 3">
    <name type="scientific">Paenibacillus albilobatus</name>
    <dbReference type="NCBI Taxonomy" id="2716884"/>
    <lineage>
        <taxon>Bacteria</taxon>
        <taxon>Bacillati</taxon>
        <taxon>Bacillota</taxon>
        <taxon>Bacilli</taxon>
        <taxon>Bacillales</taxon>
        <taxon>Paenibacillaceae</taxon>
        <taxon>Paenibacillus</taxon>
    </lineage>
</organism>
<evidence type="ECO:0000313" key="3">
    <source>
        <dbReference type="Proteomes" id="UP000679779"/>
    </source>
</evidence>
<protein>
    <recommendedName>
        <fullName evidence="1">DinB-like domain-containing protein</fullName>
    </recommendedName>
</protein>
<proteinExistence type="predicted"/>
<dbReference type="EMBL" id="BORQ01000001">
    <property type="protein sequence ID" value="GIO30470.1"/>
    <property type="molecule type" value="Genomic_DNA"/>
</dbReference>
<dbReference type="Proteomes" id="UP000679779">
    <property type="component" value="Unassembled WGS sequence"/>
</dbReference>
<name>A0A919XH68_9BACL</name>
<dbReference type="AlphaFoldDB" id="A0A919XH68"/>
<reference evidence="2" key="1">
    <citation type="submission" date="2021-03" db="EMBL/GenBank/DDBJ databases">
        <title>Antimicrobial resistance genes in bacteria isolated from Japanese honey, and their potential for conferring macrolide and lincosamide resistance in the American foulbrood pathogen Paenibacillus larvae.</title>
        <authorList>
            <person name="Okamoto M."/>
            <person name="Kumagai M."/>
            <person name="Kanamori H."/>
            <person name="Takamatsu D."/>
        </authorList>
    </citation>
    <scope>NUCLEOTIDE SEQUENCE</scope>
    <source>
        <strain evidence="2">J2TS6</strain>
    </source>
</reference>